<dbReference type="PANTHER" id="PTHR30413">
    <property type="entry name" value="INNER MEMBRANE TRANSPORT PERMEASE"/>
    <property type="match status" value="1"/>
</dbReference>
<sequence>MTSTAPRDLNGFTDLAAGMRAWRTWALLAIEDYRVRYHRTLIGPLWVAISFAAFVGVKIFIFSFAMSRDLQYYSVYLCAGFLVWMFIVQVFSEGCTTFLAAKSWILGIPAPYSLFLYQGMLRNIVSYLVTLIVALIIVYTVRPVPLPYVAVSFLSFLLLIFLMFWVQLFLAVLSVRIRDVVQLVNVFMRIMFFLTPILWIPSAVSAGARAFAQYNPFTHLLAIIREPLLGSMPTAVNWYVYLGLLAISIISSLGLYSLEYRRLAARL</sequence>
<dbReference type="EMBL" id="VCJR02000006">
    <property type="protein sequence ID" value="NHK29513.1"/>
    <property type="molecule type" value="Genomic_DNA"/>
</dbReference>
<evidence type="ECO:0000313" key="8">
    <source>
        <dbReference type="Proteomes" id="UP000818603"/>
    </source>
</evidence>
<reference evidence="6 8" key="2">
    <citation type="submission" date="2020-02" db="EMBL/GenBank/DDBJ databases">
        <title>Genome sequence of Parvularcula flava strain NH6-79.</title>
        <authorList>
            <person name="Abdul Karim M.H."/>
            <person name="Lam M.Q."/>
            <person name="Chen S.J."/>
            <person name="Yahya A."/>
            <person name="Shahir S."/>
            <person name="Shamsir M.S."/>
            <person name="Chong C.S."/>
        </authorList>
    </citation>
    <scope>NUCLEOTIDE SEQUENCE [LARGE SCALE GENOMIC DNA]</scope>
    <source>
        <strain evidence="6 8">NH6-79</strain>
    </source>
</reference>
<accession>A0A8J3A467</accession>
<organism evidence="5 7">
    <name type="scientific">Aquisalinus luteolus</name>
    <dbReference type="NCBI Taxonomy" id="1566827"/>
    <lineage>
        <taxon>Bacteria</taxon>
        <taxon>Pseudomonadati</taxon>
        <taxon>Pseudomonadota</taxon>
        <taxon>Alphaproteobacteria</taxon>
        <taxon>Parvularculales</taxon>
        <taxon>Parvularculaceae</taxon>
        <taxon>Aquisalinus</taxon>
    </lineage>
</organism>
<protein>
    <submittedName>
        <fullName evidence="5 6">ABC transporter permease</fullName>
    </submittedName>
</protein>
<keyword evidence="3" id="KW-0812">Transmembrane</keyword>
<gene>
    <name evidence="6" type="ORF">FF098_016510</name>
    <name evidence="5" type="ORF">GCM10011355_33010</name>
</gene>
<dbReference type="PROSITE" id="PS51012">
    <property type="entry name" value="ABC_TM2"/>
    <property type="match status" value="1"/>
</dbReference>
<evidence type="ECO:0000313" key="6">
    <source>
        <dbReference type="EMBL" id="NHK29513.1"/>
    </source>
</evidence>
<comment type="caution">
    <text evidence="5">The sequence shown here is derived from an EMBL/GenBank/DDBJ whole genome shotgun (WGS) entry which is preliminary data.</text>
</comment>
<evidence type="ECO:0000313" key="5">
    <source>
        <dbReference type="EMBL" id="GGI01711.1"/>
    </source>
</evidence>
<reference evidence="5" key="1">
    <citation type="journal article" date="2014" name="Int. J. Syst. Evol. Microbiol.">
        <title>Complete genome sequence of Corynebacterium casei LMG S-19264T (=DSM 44701T), isolated from a smear-ripened cheese.</title>
        <authorList>
            <consortium name="US DOE Joint Genome Institute (JGI-PGF)"/>
            <person name="Walter F."/>
            <person name="Albersmeier A."/>
            <person name="Kalinowski J."/>
            <person name="Ruckert C."/>
        </authorList>
    </citation>
    <scope>NUCLEOTIDE SEQUENCE</scope>
    <source>
        <strain evidence="5">CGMCC 1.14984</strain>
    </source>
</reference>
<dbReference type="EMBL" id="BMGZ01000004">
    <property type="protein sequence ID" value="GGI01711.1"/>
    <property type="molecule type" value="Genomic_DNA"/>
</dbReference>
<keyword evidence="2" id="KW-0813">Transport</keyword>
<feature type="transmembrane region" description="Helical" evidence="3">
    <location>
        <begin position="148"/>
        <end position="173"/>
    </location>
</feature>
<evidence type="ECO:0000313" key="7">
    <source>
        <dbReference type="Proteomes" id="UP000621856"/>
    </source>
</evidence>
<feature type="transmembrane region" description="Helical" evidence="3">
    <location>
        <begin position="98"/>
        <end position="117"/>
    </location>
</feature>
<feature type="transmembrane region" description="Helical" evidence="3">
    <location>
        <begin position="180"/>
        <end position="200"/>
    </location>
</feature>
<feature type="domain" description="ABC transmembrane type-2" evidence="4">
    <location>
        <begin position="42"/>
        <end position="263"/>
    </location>
</feature>
<dbReference type="GO" id="GO:0015920">
    <property type="term" value="P:lipopolysaccharide transport"/>
    <property type="evidence" value="ECO:0007669"/>
    <property type="project" value="TreeGrafter"/>
</dbReference>
<dbReference type="Proteomes" id="UP000818603">
    <property type="component" value="Unassembled WGS sequence"/>
</dbReference>
<feature type="transmembrane region" description="Helical" evidence="3">
    <location>
        <begin position="73"/>
        <end position="92"/>
    </location>
</feature>
<comment type="similarity">
    <text evidence="1">Belongs to the ABC-2 integral membrane protein family.</text>
</comment>
<evidence type="ECO:0000256" key="3">
    <source>
        <dbReference type="SAM" id="Phobius"/>
    </source>
</evidence>
<dbReference type="InterPro" id="IPR047817">
    <property type="entry name" value="ABC2_TM_bact-type"/>
</dbReference>
<reference evidence="5" key="3">
    <citation type="submission" date="2020-09" db="EMBL/GenBank/DDBJ databases">
        <authorList>
            <person name="Sun Q."/>
            <person name="Zhou Y."/>
        </authorList>
    </citation>
    <scope>NUCLEOTIDE SEQUENCE</scope>
    <source>
        <strain evidence="5">CGMCC 1.14984</strain>
    </source>
</reference>
<evidence type="ECO:0000256" key="1">
    <source>
        <dbReference type="ARBA" id="ARBA00007783"/>
    </source>
</evidence>
<dbReference type="Proteomes" id="UP000621856">
    <property type="component" value="Unassembled WGS sequence"/>
</dbReference>
<keyword evidence="3" id="KW-0472">Membrane</keyword>
<keyword evidence="8" id="KW-1185">Reference proteome</keyword>
<proteinExistence type="inferred from homology"/>
<dbReference type="PANTHER" id="PTHR30413:SF10">
    <property type="entry name" value="CAPSULE POLYSACCHARIDE EXPORT INNER-MEMBRANE PROTEIN CTRC"/>
    <property type="match status" value="1"/>
</dbReference>
<feature type="transmembrane region" description="Helical" evidence="3">
    <location>
        <begin position="124"/>
        <end position="142"/>
    </location>
</feature>
<evidence type="ECO:0000256" key="2">
    <source>
        <dbReference type="ARBA" id="ARBA00022448"/>
    </source>
</evidence>
<dbReference type="AlphaFoldDB" id="A0A8J3A467"/>
<evidence type="ECO:0000259" key="4">
    <source>
        <dbReference type="PROSITE" id="PS51012"/>
    </source>
</evidence>
<name>A0A8J3A467_9PROT</name>
<feature type="transmembrane region" description="Helical" evidence="3">
    <location>
        <begin position="41"/>
        <end position="61"/>
    </location>
</feature>
<feature type="transmembrane region" description="Helical" evidence="3">
    <location>
        <begin position="238"/>
        <end position="258"/>
    </location>
</feature>
<keyword evidence="3" id="KW-1133">Transmembrane helix</keyword>
<dbReference type="RefSeq" id="WP_155142654.1">
    <property type="nucleotide sequence ID" value="NZ_BMGZ01000004.1"/>
</dbReference>